<dbReference type="PANTHER" id="PTHR13132:SF29">
    <property type="entry name" value="ALPHA-(1,6)-FUCOSYLTRANSFERASE"/>
    <property type="match status" value="1"/>
</dbReference>
<name>A0A383VK11_TETOB</name>
<dbReference type="STRING" id="3088.A0A383VK11"/>
<reference evidence="1 2" key="1">
    <citation type="submission" date="2016-10" db="EMBL/GenBank/DDBJ databases">
        <authorList>
            <person name="Cai Z."/>
        </authorList>
    </citation>
    <scope>NUCLEOTIDE SEQUENCE [LARGE SCALE GENOMIC DNA]</scope>
</reference>
<dbReference type="AlphaFoldDB" id="A0A383VK11"/>
<dbReference type="PANTHER" id="PTHR13132">
    <property type="entry name" value="ALPHA- 1,6 -FUCOSYLTRANSFERASE"/>
    <property type="match status" value="1"/>
</dbReference>
<dbReference type="Gene3D" id="3.40.50.11350">
    <property type="match status" value="1"/>
</dbReference>
<organism evidence="1 2">
    <name type="scientific">Tetradesmus obliquus</name>
    <name type="common">Green alga</name>
    <name type="synonym">Acutodesmus obliquus</name>
    <dbReference type="NCBI Taxonomy" id="3088"/>
    <lineage>
        <taxon>Eukaryota</taxon>
        <taxon>Viridiplantae</taxon>
        <taxon>Chlorophyta</taxon>
        <taxon>core chlorophytes</taxon>
        <taxon>Chlorophyceae</taxon>
        <taxon>CS clade</taxon>
        <taxon>Sphaeropleales</taxon>
        <taxon>Scenedesmaceae</taxon>
        <taxon>Tetradesmus</taxon>
    </lineage>
</organism>
<keyword evidence="2" id="KW-1185">Reference proteome</keyword>
<dbReference type="GO" id="GO:0046921">
    <property type="term" value="F:alpha-(1-&gt;6)-fucosyltransferase activity"/>
    <property type="evidence" value="ECO:0007669"/>
    <property type="project" value="TreeGrafter"/>
</dbReference>
<evidence type="ECO:0000313" key="1">
    <source>
        <dbReference type="EMBL" id="SZX65283.1"/>
    </source>
</evidence>
<evidence type="ECO:0000313" key="2">
    <source>
        <dbReference type="Proteomes" id="UP000256970"/>
    </source>
</evidence>
<sequence>MVDYLADALAWAMAEGRVLLLDYQSPWTRGSPRTYCQGGALALDECYFEPVSSCSLRDAYGPDVVAEWGKSLQLSTLEAARSRLHGDKIFFNAVINKNEYNGVPPQADPFVNKFIRGMKIGGLPSEMYWFRTVATSYVMRLNSRTLQVVNILKQRFFKDLVISSGTVSIHIRRGDKIRIGEMKFVPDSTYQSYAQALHTSNLDVLNQSAFVSTEDPTALESLARNMTSWTIQYTSVPRNNHDGKAPFATAPTTEALRALLNLDLALECDGWVGTLGSSWSVLIERLRATVRCKADKPYADGHGTLAGLYSV</sequence>
<dbReference type="Proteomes" id="UP000256970">
    <property type="component" value="Unassembled WGS sequence"/>
</dbReference>
<dbReference type="GO" id="GO:0006487">
    <property type="term" value="P:protein N-linked glycosylation"/>
    <property type="evidence" value="ECO:0007669"/>
    <property type="project" value="TreeGrafter"/>
</dbReference>
<gene>
    <name evidence="1" type="ORF">BQ4739_LOCUS5723</name>
</gene>
<dbReference type="EMBL" id="FNXT01000605">
    <property type="protein sequence ID" value="SZX65283.1"/>
    <property type="molecule type" value="Genomic_DNA"/>
</dbReference>
<protein>
    <submittedName>
        <fullName evidence="1">Uncharacterized protein</fullName>
    </submittedName>
</protein>
<accession>A0A383VK11</accession>
<proteinExistence type="predicted"/>